<evidence type="ECO:0000313" key="3">
    <source>
        <dbReference type="EMBL" id="RCK42545.1"/>
    </source>
</evidence>
<protein>
    <submittedName>
        <fullName evidence="3">Signal peptide protein</fullName>
    </submittedName>
</protein>
<keyword evidence="1" id="KW-0732">Signal</keyword>
<feature type="signal peptide" evidence="1">
    <location>
        <begin position="1"/>
        <end position="37"/>
    </location>
</feature>
<accession>A0A367WM71</accession>
<feature type="chain" id="PRO_5016679850" evidence="1">
    <location>
        <begin position="38"/>
        <end position="106"/>
    </location>
</feature>
<evidence type="ECO:0000259" key="2">
    <source>
        <dbReference type="Pfam" id="PF13670"/>
    </source>
</evidence>
<dbReference type="OrthoDB" id="7365433at2"/>
<dbReference type="EMBL" id="JPWI01000017">
    <property type="protein sequence ID" value="RCK42545.1"/>
    <property type="molecule type" value="Genomic_DNA"/>
</dbReference>
<evidence type="ECO:0000256" key="1">
    <source>
        <dbReference type="SAM" id="SignalP"/>
    </source>
</evidence>
<organism evidence="3 4">
    <name type="scientific">Thalassospira profundimaris</name>
    <dbReference type="NCBI Taxonomy" id="502049"/>
    <lineage>
        <taxon>Bacteria</taxon>
        <taxon>Pseudomonadati</taxon>
        <taxon>Pseudomonadota</taxon>
        <taxon>Alphaproteobacteria</taxon>
        <taxon>Rhodospirillales</taxon>
        <taxon>Thalassospiraceae</taxon>
        <taxon>Thalassospira</taxon>
    </lineage>
</organism>
<feature type="domain" description="PepSY" evidence="2">
    <location>
        <begin position="24"/>
        <end position="102"/>
    </location>
</feature>
<gene>
    <name evidence="3" type="ORF">TH30_20855</name>
</gene>
<name>A0A367WM71_9PROT</name>
<dbReference type="Proteomes" id="UP000252255">
    <property type="component" value="Unassembled WGS sequence"/>
</dbReference>
<dbReference type="Pfam" id="PF13670">
    <property type="entry name" value="PepSY_2"/>
    <property type="match status" value="1"/>
</dbReference>
<evidence type="ECO:0000313" key="4">
    <source>
        <dbReference type="Proteomes" id="UP000252255"/>
    </source>
</evidence>
<dbReference type="InterPro" id="IPR025711">
    <property type="entry name" value="PepSY"/>
</dbReference>
<comment type="caution">
    <text evidence="3">The sequence shown here is derived from an EMBL/GenBank/DDBJ whole genome shotgun (WGS) entry which is preliminary data.</text>
</comment>
<proteinExistence type="predicted"/>
<dbReference type="RefSeq" id="WP_114099916.1">
    <property type="nucleotide sequence ID" value="NZ_JPWI01000017.1"/>
</dbReference>
<reference evidence="3 4" key="1">
    <citation type="submission" date="2014-07" db="EMBL/GenBank/DDBJ databases">
        <title>Draft genome sequence of Thalassospira profundimaris PR54-5.</title>
        <authorList>
            <person name="Lai Q."/>
            <person name="Shao Z."/>
        </authorList>
    </citation>
    <scope>NUCLEOTIDE SEQUENCE [LARGE SCALE GENOMIC DNA]</scope>
    <source>
        <strain evidence="3 4">PR54-5</strain>
    </source>
</reference>
<dbReference type="AlphaFoldDB" id="A0A367WM71"/>
<sequence length="106" mass="11579">MKRTVFPKVIAGVFASAFAVTLLAAGSLALTSGAARADDDYCNVPKSEWKTTDALKAKLIADGWDVRKIKEDEGCFEVYAITPDGKKIEAYFNPASFEIVKQDKED</sequence>